<accession>A0ABQ1RZ55</accession>
<reference evidence="3" key="1">
    <citation type="journal article" date="2019" name="Int. J. Syst. Evol. Microbiol.">
        <title>The Global Catalogue of Microorganisms (GCM) 10K type strain sequencing project: providing services to taxonomists for standard genome sequencing and annotation.</title>
        <authorList>
            <consortium name="The Broad Institute Genomics Platform"/>
            <consortium name="The Broad Institute Genome Sequencing Center for Infectious Disease"/>
            <person name="Wu L."/>
            <person name="Ma J."/>
        </authorList>
    </citation>
    <scope>NUCLEOTIDE SEQUENCE [LARGE SCALE GENOMIC DNA]</scope>
    <source>
        <strain evidence="3">CCM 7640</strain>
    </source>
</reference>
<keyword evidence="3" id="KW-1185">Reference proteome</keyword>
<comment type="caution">
    <text evidence="2">The sequence shown here is derived from an EMBL/GenBank/DDBJ whole genome shotgun (WGS) entry which is preliminary data.</text>
</comment>
<dbReference type="RefSeq" id="WP_188437490.1">
    <property type="nucleotide sequence ID" value="NZ_BMCM01000005.1"/>
</dbReference>
<dbReference type="Proteomes" id="UP000629365">
    <property type="component" value="Unassembled WGS sequence"/>
</dbReference>
<feature type="domain" description="KTSC" evidence="1">
    <location>
        <begin position="7"/>
        <end position="64"/>
    </location>
</feature>
<sequence length="70" mass="7812">MRRLGVESSAIRSVGYDAGLATLEIEFTSGDVYRYHAVPPSVHRALMDAESKGRYFVAHIRDVYPTVRVA</sequence>
<dbReference type="Pfam" id="PF13619">
    <property type="entry name" value="KTSC"/>
    <property type="match status" value="1"/>
</dbReference>
<evidence type="ECO:0000313" key="2">
    <source>
        <dbReference type="EMBL" id="GGD85945.1"/>
    </source>
</evidence>
<gene>
    <name evidence="2" type="ORF">GCM10007269_31120</name>
</gene>
<protein>
    <recommendedName>
        <fullName evidence="1">KTSC domain-containing protein</fullName>
    </recommendedName>
</protein>
<dbReference type="InterPro" id="IPR025309">
    <property type="entry name" value="KTSC_dom"/>
</dbReference>
<dbReference type="EMBL" id="BMCM01000005">
    <property type="protein sequence ID" value="GGD85945.1"/>
    <property type="molecule type" value="Genomic_DNA"/>
</dbReference>
<evidence type="ECO:0000313" key="3">
    <source>
        <dbReference type="Proteomes" id="UP000629365"/>
    </source>
</evidence>
<evidence type="ECO:0000259" key="1">
    <source>
        <dbReference type="Pfam" id="PF13619"/>
    </source>
</evidence>
<name>A0ABQ1RZ55_9MICO</name>
<organism evidence="2 3">
    <name type="scientific">Microbacterium murale</name>
    <dbReference type="NCBI Taxonomy" id="1081040"/>
    <lineage>
        <taxon>Bacteria</taxon>
        <taxon>Bacillati</taxon>
        <taxon>Actinomycetota</taxon>
        <taxon>Actinomycetes</taxon>
        <taxon>Micrococcales</taxon>
        <taxon>Microbacteriaceae</taxon>
        <taxon>Microbacterium</taxon>
    </lineage>
</organism>
<proteinExistence type="predicted"/>